<keyword evidence="2" id="KW-1185">Reference proteome</keyword>
<name>A0ABN1ZN32_9ACTN</name>
<evidence type="ECO:0000313" key="2">
    <source>
        <dbReference type="Proteomes" id="UP001501470"/>
    </source>
</evidence>
<sequence length="258" mass="27034">MSDLVPTPFGYAFLPGVRQYSQGVVGTEGHALTRVQFSSPVALHDGLNLAAEIIDAAGRPPAALCACELRTPAPFTEAGFTAFNGRYVGALAAFGVQLHDGGSPVARTNVCPPAGLVDEPSMHAFCFTVPATAGPVTDFVVSGSAEVPEGLDNYHDHVVAPGDTTPGGLLDKARFVLDELTGRMAGLGVTGEAPHVVQVYSTHDIHAVLTGPVATGFAPYRGVTWHPARPPVAGLDFEMDCRTVSTERLIDPQGRKHR</sequence>
<comment type="caution">
    <text evidence="1">The sequence shown here is derived from an EMBL/GenBank/DDBJ whole genome shotgun (WGS) entry which is preliminary data.</text>
</comment>
<protein>
    <submittedName>
        <fullName evidence="1">Uncharacterized protein</fullName>
    </submittedName>
</protein>
<accession>A0ABN1ZN32</accession>
<gene>
    <name evidence="1" type="ORF">GCM10009827_010400</name>
</gene>
<reference evidence="1 2" key="1">
    <citation type="journal article" date="2019" name="Int. J. Syst. Evol. Microbiol.">
        <title>The Global Catalogue of Microorganisms (GCM) 10K type strain sequencing project: providing services to taxonomists for standard genome sequencing and annotation.</title>
        <authorList>
            <consortium name="The Broad Institute Genomics Platform"/>
            <consortium name="The Broad Institute Genome Sequencing Center for Infectious Disease"/>
            <person name="Wu L."/>
            <person name="Ma J."/>
        </authorList>
    </citation>
    <scope>NUCLEOTIDE SEQUENCE [LARGE SCALE GENOMIC DNA]</scope>
    <source>
        <strain evidence="1 2">JCM 15933</strain>
    </source>
</reference>
<organism evidence="1 2">
    <name type="scientific">Dactylosporangium maewongense</name>
    <dbReference type="NCBI Taxonomy" id="634393"/>
    <lineage>
        <taxon>Bacteria</taxon>
        <taxon>Bacillati</taxon>
        <taxon>Actinomycetota</taxon>
        <taxon>Actinomycetes</taxon>
        <taxon>Micromonosporales</taxon>
        <taxon>Micromonosporaceae</taxon>
        <taxon>Dactylosporangium</taxon>
    </lineage>
</organism>
<proteinExistence type="predicted"/>
<dbReference type="Proteomes" id="UP001501470">
    <property type="component" value="Unassembled WGS sequence"/>
</dbReference>
<dbReference type="EMBL" id="BAAAQD010000001">
    <property type="protein sequence ID" value="GAA1501355.1"/>
    <property type="molecule type" value="Genomic_DNA"/>
</dbReference>
<evidence type="ECO:0000313" key="1">
    <source>
        <dbReference type="EMBL" id="GAA1501355.1"/>
    </source>
</evidence>
<dbReference type="RefSeq" id="WP_344499994.1">
    <property type="nucleotide sequence ID" value="NZ_BAAAQD010000001.1"/>
</dbReference>